<dbReference type="InterPro" id="IPR049504">
    <property type="entry name" value="O-antigen_lig"/>
</dbReference>
<dbReference type="AlphaFoldDB" id="A0A8B5VXS1"/>
<protein>
    <submittedName>
        <fullName evidence="1">Uncharacterized protein</fullName>
    </submittedName>
</protein>
<dbReference type="RefSeq" id="WP_049220351.1">
    <property type="nucleotide sequence ID" value="NZ_CAAKOC010000232.1"/>
</dbReference>
<dbReference type="EMBL" id="PDXQ01000002">
    <property type="protein sequence ID" value="TRZ28808.1"/>
    <property type="molecule type" value="Genomic_DNA"/>
</dbReference>
<comment type="caution">
    <text evidence="1">The sequence shown here is derived from an EMBL/GenBank/DDBJ whole genome shotgun (WGS) entry which is preliminary data.</text>
</comment>
<gene>
    <name evidence="1" type="ORF">AUF17_19055</name>
</gene>
<reference evidence="1 2" key="1">
    <citation type="submission" date="2017-10" db="EMBL/GenBank/DDBJ databases">
        <title>FDA dAtabase for Regulatory Grade micrObial Sequences (FDA-ARGOS): Supporting development and validation of Infectious Disease Dx tests.</title>
        <authorList>
            <person name="Campos J."/>
            <person name="Goldberg B."/>
            <person name="Tallon L.J."/>
            <person name="Sadzewicz L."/>
            <person name="Sengamalay N."/>
            <person name="Ott S."/>
            <person name="Godinez A."/>
            <person name="Nagaraj S."/>
            <person name="Vyas G."/>
            <person name="Aluvathingal J."/>
            <person name="Nadendla S."/>
            <person name="Geyer C."/>
            <person name="Nandy P."/>
            <person name="Hobson J."/>
            <person name="Sichtig H."/>
        </authorList>
    </citation>
    <scope>NUCLEOTIDE SEQUENCE [LARGE SCALE GENOMIC DNA]</scope>
    <source>
        <strain evidence="1 2">FDAARGOS_185</strain>
    </source>
</reference>
<dbReference type="Proteomes" id="UP000316316">
    <property type="component" value="Unassembled WGS sequence"/>
</dbReference>
<dbReference type="Pfam" id="PF13425">
    <property type="entry name" value="O-antigen_lig"/>
    <property type="match status" value="1"/>
</dbReference>
<accession>A0A8B5VXS1</accession>
<organism evidence="1 2">
    <name type="scientific">Enterococcus avium</name>
    <name type="common">Streptococcus avium</name>
    <dbReference type="NCBI Taxonomy" id="33945"/>
    <lineage>
        <taxon>Bacteria</taxon>
        <taxon>Bacillati</taxon>
        <taxon>Bacillota</taxon>
        <taxon>Bacilli</taxon>
        <taxon>Lactobacillales</taxon>
        <taxon>Enterococcaceae</taxon>
        <taxon>Enterococcus</taxon>
    </lineage>
</organism>
<sequence>MSDRMKIHFFLLLILIFPLVDIFNGVFISYGNPMPLGTAYRIFFIAYIFYGVLTKGIKQTDDYVLLLITLFSLTIICIIQAFFFNTGFTLLVEELSYVIRFYLCLLIPFFAKQFRNYLSVNKLARLTILLDVFLIGGLLIPYVLGLGNSTYDDAAGFKGFYFATNDIAYAFLIMLFFVGWFLIQQKRRIIPAGFLIGLYFLNMYCLLILGTKSGLMTGVLYSLFLIGHFLFRHRSQSLYEQFIIFEFLLALLFFLVMKGKEFLLNSLSSVIARFTYFRTLYQDDWPRLLLSSRNVYLKDAVANFSKLPKNQYVFWFGSGFENRWNWYGRKGGLIEMDFFDMFFSYGIVGTIVLIAVMAYFLRVAAYQGFNKFCIFLLIFTIVYSFLVGHVLFSALSATVFGFTCMFIQVIKEEQL</sequence>
<proteinExistence type="predicted"/>
<name>A0A8B5VXS1_ENTAV</name>
<evidence type="ECO:0000313" key="1">
    <source>
        <dbReference type="EMBL" id="TRZ28808.1"/>
    </source>
</evidence>
<evidence type="ECO:0000313" key="2">
    <source>
        <dbReference type="Proteomes" id="UP000316316"/>
    </source>
</evidence>